<comment type="subcellular location">
    <subcellularLocation>
        <location evidence="1">Nucleus</location>
    </subcellularLocation>
</comment>
<evidence type="ECO:0000256" key="8">
    <source>
        <dbReference type="SAM" id="MobiDB-lite"/>
    </source>
</evidence>
<evidence type="ECO:0000256" key="7">
    <source>
        <dbReference type="PROSITE-ProRule" id="PRU00042"/>
    </source>
</evidence>
<name>A0A0B7BZ11_9EUPU</name>
<dbReference type="AlphaFoldDB" id="A0A0B7BZ11"/>
<dbReference type="GO" id="GO:0000978">
    <property type="term" value="F:RNA polymerase II cis-regulatory region sequence-specific DNA binding"/>
    <property type="evidence" value="ECO:0007669"/>
    <property type="project" value="TreeGrafter"/>
</dbReference>
<dbReference type="PROSITE" id="PS00028">
    <property type="entry name" value="ZINC_FINGER_C2H2_1"/>
    <property type="match status" value="2"/>
</dbReference>
<feature type="domain" description="C2H2-type" evidence="9">
    <location>
        <begin position="95"/>
        <end position="122"/>
    </location>
</feature>
<keyword evidence="4 7" id="KW-0863">Zinc-finger</keyword>
<evidence type="ECO:0000259" key="9">
    <source>
        <dbReference type="PROSITE" id="PS50157"/>
    </source>
</evidence>
<keyword evidence="5" id="KW-0862">Zinc</keyword>
<evidence type="ECO:0000313" key="10">
    <source>
        <dbReference type="EMBL" id="CEK97410.1"/>
    </source>
</evidence>
<sequence length="149" mass="17417">RRSENIGFTTAIKYEDPAAKRRRLSRERKRRWRARQSQEALDKIRRDNAEYQANRRKQETPEQSLARRAANALSHAIRRKPETRDQTGDVTRIIYFCDICGVRFALSSHLITHKRLHTGEMPYKCDACGAGFTKYCSLKTHKLTHTGEK</sequence>
<accession>A0A0B7BZ11</accession>
<feature type="non-terminal residue" evidence="10">
    <location>
        <position position="149"/>
    </location>
</feature>
<dbReference type="FunFam" id="3.30.160.60:FF:001840">
    <property type="entry name" value="Paternally-expressed gene 3 protein"/>
    <property type="match status" value="1"/>
</dbReference>
<feature type="non-terminal residue" evidence="10">
    <location>
        <position position="1"/>
    </location>
</feature>
<organism evidence="10">
    <name type="scientific">Arion vulgaris</name>
    <dbReference type="NCBI Taxonomy" id="1028688"/>
    <lineage>
        <taxon>Eukaryota</taxon>
        <taxon>Metazoa</taxon>
        <taxon>Spiralia</taxon>
        <taxon>Lophotrochozoa</taxon>
        <taxon>Mollusca</taxon>
        <taxon>Gastropoda</taxon>
        <taxon>Heterobranchia</taxon>
        <taxon>Euthyneura</taxon>
        <taxon>Panpulmonata</taxon>
        <taxon>Eupulmonata</taxon>
        <taxon>Stylommatophora</taxon>
        <taxon>Helicina</taxon>
        <taxon>Arionoidea</taxon>
        <taxon>Arionidae</taxon>
        <taxon>Arion</taxon>
    </lineage>
</organism>
<evidence type="ECO:0000256" key="5">
    <source>
        <dbReference type="ARBA" id="ARBA00022833"/>
    </source>
</evidence>
<dbReference type="GO" id="GO:0008270">
    <property type="term" value="F:zinc ion binding"/>
    <property type="evidence" value="ECO:0007669"/>
    <property type="project" value="UniProtKB-KW"/>
</dbReference>
<feature type="compositionally biased region" description="Basic residues" evidence="8">
    <location>
        <begin position="20"/>
        <end position="34"/>
    </location>
</feature>
<dbReference type="PROSITE" id="PS50157">
    <property type="entry name" value="ZINC_FINGER_C2H2_2"/>
    <property type="match status" value="2"/>
</dbReference>
<feature type="compositionally biased region" description="Basic and acidic residues" evidence="8">
    <location>
        <begin position="40"/>
        <end position="49"/>
    </location>
</feature>
<dbReference type="PANTHER" id="PTHR23235:SF120">
    <property type="entry name" value="KRUPPEL-LIKE FACTOR 15"/>
    <property type="match status" value="1"/>
</dbReference>
<evidence type="ECO:0000256" key="2">
    <source>
        <dbReference type="ARBA" id="ARBA00022723"/>
    </source>
</evidence>
<keyword evidence="3" id="KW-0677">Repeat</keyword>
<reference evidence="10" key="1">
    <citation type="submission" date="2014-12" db="EMBL/GenBank/DDBJ databases">
        <title>Insight into the proteome of Arion vulgaris.</title>
        <authorList>
            <person name="Aradska J."/>
            <person name="Bulat T."/>
            <person name="Smidak R."/>
            <person name="Sarate P."/>
            <person name="Gangsoo J."/>
            <person name="Sialana F."/>
            <person name="Bilban M."/>
            <person name="Lubec G."/>
        </authorList>
    </citation>
    <scope>NUCLEOTIDE SEQUENCE</scope>
    <source>
        <tissue evidence="10">Skin</tissue>
    </source>
</reference>
<keyword evidence="2" id="KW-0479">Metal-binding</keyword>
<dbReference type="FunFam" id="3.30.160.60:FF:000512">
    <property type="entry name" value="zinc finger protein 197 isoform X1"/>
    <property type="match status" value="1"/>
</dbReference>
<proteinExistence type="predicted"/>
<dbReference type="SMART" id="SM00355">
    <property type="entry name" value="ZnF_C2H2"/>
    <property type="match status" value="2"/>
</dbReference>
<evidence type="ECO:0000256" key="3">
    <source>
        <dbReference type="ARBA" id="ARBA00022737"/>
    </source>
</evidence>
<feature type="region of interest" description="Disordered" evidence="8">
    <location>
        <begin position="19"/>
        <end position="84"/>
    </location>
</feature>
<evidence type="ECO:0000256" key="1">
    <source>
        <dbReference type="ARBA" id="ARBA00004123"/>
    </source>
</evidence>
<protein>
    <recommendedName>
        <fullName evidence="9">C2H2-type domain-containing protein</fullName>
    </recommendedName>
</protein>
<dbReference type="InterPro" id="IPR036236">
    <property type="entry name" value="Znf_C2H2_sf"/>
</dbReference>
<dbReference type="Pfam" id="PF00096">
    <property type="entry name" value="zf-C2H2"/>
    <property type="match status" value="1"/>
</dbReference>
<keyword evidence="6" id="KW-0539">Nucleus</keyword>
<dbReference type="SUPFAM" id="SSF57667">
    <property type="entry name" value="beta-beta-alpha zinc fingers"/>
    <property type="match status" value="1"/>
</dbReference>
<dbReference type="GO" id="GO:0005634">
    <property type="term" value="C:nucleus"/>
    <property type="evidence" value="ECO:0007669"/>
    <property type="project" value="UniProtKB-SubCell"/>
</dbReference>
<dbReference type="GO" id="GO:0000981">
    <property type="term" value="F:DNA-binding transcription factor activity, RNA polymerase II-specific"/>
    <property type="evidence" value="ECO:0007669"/>
    <property type="project" value="TreeGrafter"/>
</dbReference>
<dbReference type="EMBL" id="HACG01050545">
    <property type="protein sequence ID" value="CEK97410.1"/>
    <property type="molecule type" value="Transcribed_RNA"/>
</dbReference>
<evidence type="ECO:0000256" key="4">
    <source>
        <dbReference type="ARBA" id="ARBA00022771"/>
    </source>
</evidence>
<gene>
    <name evidence="10" type="primary">ORF215714</name>
</gene>
<dbReference type="Gene3D" id="3.30.160.60">
    <property type="entry name" value="Classic Zinc Finger"/>
    <property type="match status" value="2"/>
</dbReference>
<feature type="domain" description="C2H2-type" evidence="9">
    <location>
        <begin position="123"/>
        <end position="149"/>
    </location>
</feature>
<dbReference type="InterPro" id="IPR013087">
    <property type="entry name" value="Znf_C2H2_type"/>
</dbReference>
<evidence type="ECO:0000256" key="6">
    <source>
        <dbReference type="ARBA" id="ARBA00023242"/>
    </source>
</evidence>
<dbReference type="PANTHER" id="PTHR23235">
    <property type="entry name" value="KRUEPPEL-LIKE TRANSCRIPTION FACTOR"/>
    <property type="match status" value="1"/>
</dbReference>